<sequence length="339" mass="35773">MKVSANSIAGHIDRPSPDIRAWLFHGSDEAGAEALAKRLEKTLGADVERIDIDPAMLRSQPGLLQDEAASMSLFGTRRYVRVAGAGEESLAALQQLIDAPQSGEPVVLIAPGVKTSGKLVKLALASPAVIACACYVPEGRNAIQLAISMAQEAGVRLTGETAARLWDAAGGDRAIVASEIEKLALYLDATPDAPKEAGLAALEAVGADLESDGLFDAIAAILAGDAPKTANELHLMEDGNLSIPFLRQLARRLTALAALRAEVDAGNSIGTVIEKHRVFFKERDATASALQRWDSRRIAQAMERVREVERQIMAPATPGPVLAAQLGITAARAAGRSRR</sequence>
<evidence type="ECO:0000256" key="6">
    <source>
        <dbReference type="ARBA" id="ARBA00034754"/>
    </source>
</evidence>
<gene>
    <name evidence="8" type="ORF">FHR23_002195</name>
</gene>
<dbReference type="PANTHER" id="PTHR34388:SF1">
    <property type="entry name" value="DNA POLYMERASE III SUBUNIT DELTA"/>
    <property type="match status" value="1"/>
</dbReference>
<keyword evidence="2 8" id="KW-0808">Transferase</keyword>
<dbReference type="EMBL" id="JACIJI010000003">
    <property type="protein sequence ID" value="MBB5719257.1"/>
    <property type="molecule type" value="Genomic_DNA"/>
</dbReference>
<evidence type="ECO:0000256" key="5">
    <source>
        <dbReference type="ARBA" id="ARBA00022932"/>
    </source>
</evidence>
<dbReference type="GO" id="GO:0003887">
    <property type="term" value="F:DNA-directed DNA polymerase activity"/>
    <property type="evidence" value="ECO:0007669"/>
    <property type="project" value="UniProtKB-KW"/>
</dbReference>
<dbReference type="GO" id="GO:0006261">
    <property type="term" value="P:DNA-templated DNA replication"/>
    <property type="evidence" value="ECO:0007669"/>
    <property type="project" value="TreeGrafter"/>
</dbReference>
<name>A0A840Z0E4_9SPHN</name>
<dbReference type="InterPro" id="IPR008921">
    <property type="entry name" value="DNA_pol3_clamp-load_cplx_C"/>
</dbReference>
<dbReference type="InterPro" id="IPR027417">
    <property type="entry name" value="P-loop_NTPase"/>
</dbReference>
<evidence type="ECO:0000256" key="7">
    <source>
        <dbReference type="ARBA" id="ARBA00049244"/>
    </source>
</evidence>
<dbReference type="AlphaFoldDB" id="A0A840Z0E4"/>
<keyword evidence="4" id="KW-0235">DNA replication</keyword>
<evidence type="ECO:0000256" key="1">
    <source>
        <dbReference type="ARBA" id="ARBA00012417"/>
    </source>
</evidence>
<dbReference type="SUPFAM" id="SSF52540">
    <property type="entry name" value="P-loop containing nucleoside triphosphate hydrolases"/>
    <property type="match status" value="1"/>
</dbReference>
<evidence type="ECO:0000256" key="4">
    <source>
        <dbReference type="ARBA" id="ARBA00022705"/>
    </source>
</evidence>
<keyword evidence="5" id="KW-0239">DNA-directed DNA polymerase</keyword>
<dbReference type="Gene3D" id="1.10.8.60">
    <property type="match status" value="1"/>
</dbReference>
<dbReference type="EC" id="2.7.7.7" evidence="1"/>
<evidence type="ECO:0000313" key="8">
    <source>
        <dbReference type="EMBL" id="MBB5719257.1"/>
    </source>
</evidence>
<comment type="catalytic activity">
    <reaction evidence="7">
        <text>DNA(n) + a 2'-deoxyribonucleoside 5'-triphosphate = DNA(n+1) + diphosphate</text>
        <dbReference type="Rhea" id="RHEA:22508"/>
        <dbReference type="Rhea" id="RHEA-COMP:17339"/>
        <dbReference type="Rhea" id="RHEA-COMP:17340"/>
        <dbReference type="ChEBI" id="CHEBI:33019"/>
        <dbReference type="ChEBI" id="CHEBI:61560"/>
        <dbReference type="ChEBI" id="CHEBI:173112"/>
        <dbReference type="EC" id="2.7.7.7"/>
    </reaction>
</comment>
<keyword evidence="9" id="KW-1185">Reference proteome</keyword>
<evidence type="ECO:0000256" key="3">
    <source>
        <dbReference type="ARBA" id="ARBA00022695"/>
    </source>
</evidence>
<dbReference type="PANTHER" id="PTHR34388">
    <property type="entry name" value="DNA POLYMERASE III SUBUNIT DELTA"/>
    <property type="match status" value="1"/>
</dbReference>
<dbReference type="NCBIfam" id="TIGR01128">
    <property type="entry name" value="holA"/>
    <property type="match status" value="1"/>
</dbReference>
<organism evidence="8 9">
    <name type="scientific">Stakelama sediminis</name>
    <dbReference type="NCBI Taxonomy" id="463200"/>
    <lineage>
        <taxon>Bacteria</taxon>
        <taxon>Pseudomonadati</taxon>
        <taxon>Pseudomonadota</taxon>
        <taxon>Alphaproteobacteria</taxon>
        <taxon>Sphingomonadales</taxon>
        <taxon>Sphingomonadaceae</taxon>
        <taxon>Stakelama</taxon>
    </lineage>
</organism>
<dbReference type="GO" id="GO:0009360">
    <property type="term" value="C:DNA polymerase III complex"/>
    <property type="evidence" value="ECO:0007669"/>
    <property type="project" value="TreeGrafter"/>
</dbReference>
<accession>A0A840Z0E4</accession>
<keyword evidence="3 8" id="KW-0548">Nucleotidyltransferase</keyword>
<comment type="caution">
    <text evidence="8">The sequence shown here is derived from an EMBL/GenBank/DDBJ whole genome shotgun (WGS) entry which is preliminary data.</text>
</comment>
<dbReference type="GO" id="GO:0003677">
    <property type="term" value="F:DNA binding"/>
    <property type="evidence" value="ECO:0007669"/>
    <property type="project" value="InterPro"/>
</dbReference>
<evidence type="ECO:0000313" key="9">
    <source>
        <dbReference type="Proteomes" id="UP000554342"/>
    </source>
</evidence>
<dbReference type="Gene3D" id="1.20.272.10">
    <property type="match status" value="1"/>
</dbReference>
<dbReference type="RefSeq" id="WP_184003789.1">
    <property type="nucleotide sequence ID" value="NZ_BAABIF010000012.1"/>
</dbReference>
<dbReference type="Proteomes" id="UP000554342">
    <property type="component" value="Unassembled WGS sequence"/>
</dbReference>
<reference evidence="8 9" key="1">
    <citation type="submission" date="2020-08" db="EMBL/GenBank/DDBJ databases">
        <title>Genomic Encyclopedia of Type Strains, Phase IV (KMG-IV): sequencing the most valuable type-strain genomes for metagenomic binning, comparative biology and taxonomic classification.</title>
        <authorList>
            <person name="Goeker M."/>
        </authorList>
    </citation>
    <scope>NUCLEOTIDE SEQUENCE [LARGE SCALE GENOMIC DNA]</scope>
    <source>
        <strain evidence="8 9">DSM 27203</strain>
    </source>
</reference>
<dbReference type="SUPFAM" id="SSF48019">
    <property type="entry name" value="post-AAA+ oligomerization domain-like"/>
    <property type="match status" value="1"/>
</dbReference>
<evidence type="ECO:0000256" key="2">
    <source>
        <dbReference type="ARBA" id="ARBA00022679"/>
    </source>
</evidence>
<proteinExistence type="inferred from homology"/>
<comment type="similarity">
    <text evidence="6">Belongs to the DNA polymerase HolA subunit family.</text>
</comment>
<protein>
    <recommendedName>
        <fullName evidence="1">DNA-directed DNA polymerase</fullName>
        <ecNumber evidence="1">2.7.7.7</ecNumber>
    </recommendedName>
</protein>
<dbReference type="Gene3D" id="3.40.50.300">
    <property type="entry name" value="P-loop containing nucleotide triphosphate hydrolases"/>
    <property type="match status" value="1"/>
</dbReference>
<dbReference type="InterPro" id="IPR005790">
    <property type="entry name" value="DNA_polIII_delta"/>
</dbReference>